<sequence length="94" mass="10702">MEIQENKPNEVLMGLFVKLRECKKEFQEQAGVISECNPTLSYKDMESRFYAGISECLSIVGYFIGEHATNGVHNQTQDKNPNVIIFETNESPQD</sequence>
<evidence type="ECO:0000313" key="1">
    <source>
        <dbReference type="EMBL" id="KAA6320031.1"/>
    </source>
</evidence>
<organism evidence="1">
    <name type="scientific">termite gut metagenome</name>
    <dbReference type="NCBI Taxonomy" id="433724"/>
    <lineage>
        <taxon>unclassified sequences</taxon>
        <taxon>metagenomes</taxon>
        <taxon>organismal metagenomes</taxon>
    </lineage>
</organism>
<reference evidence="1" key="1">
    <citation type="submission" date="2019-03" db="EMBL/GenBank/DDBJ databases">
        <title>Single cell metagenomics reveals metabolic interactions within the superorganism composed of flagellate Streblomastix strix and complex community of Bacteroidetes bacteria on its surface.</title>
        <authorList>
            <person name="Treitli S.C."/>
            <person name="Kolisko M."/>
            <person name="Husnik F."/>
            <person name="Keeling P."/>
            <person name="Hampl V."/>
        </authorList>
    </citation>
    <scope>NUCLEOTIDE SEQUENCE</scope>
    <source>
        <strain evidence="1">STM</strain>
    </source>
</reference>
<name>A0A5J4QGE1_9ZZZZ</name>
<protein>
    <submittedName>
        <fullName evidence="1">Uncharacterized protein</fullName>
    </submittedName>
</protein>
<comment type="caution">
    <text evidence="1">The sequence shown here is derived from an EMBL/GenBank/DDBJ whole genome shotgun (WGS) entry which is preliminary data.</text>
</comment>
<dbReference type="EMBL" id="SNRY01003705">
    <property type="protein sequence ID" value="KAA6320031.1"/>
    <property type="molecule type" value="Genomic_DNA"/>
</dbReference>
<gene>
    <name evidence="1" type="ORF">EZS27_030147</name>
</gene>
<accession>A0A5J4QGE1</accession>
<dbReference type="AlphaFoldDB" id="A0A5J4QGE1"/>
<proteinExistence type="predicted"/>